<accession>A0A509JEN0</accession>
<dbReference type="EMBL" id="WOAD01000026">
    <property type="protein sequence ID" value="MUI38143.1"/>
    <property type="molecule type" value="Genomic_DNA"/>
</dbReference>
<reference evidence="1 2" key="1">
    <citation type="submission" date="2019-11" db="EMBL/GenBank/DDBJ databases">
        <title>Genomes of ocular Pseudomonas aeruginosa isolates.</title>
        <authorList>
            <person name="Khan M."/>
            <person name="Rice S.A."/>
            <person name="Willcox M.D.P."/>
            <person name="Stapleton F."/>
        </authorList>
    </citation>
    <scope>NUCLEOTIDE SEQUENCE [LARGE SCALE GENOMIC DNA]</scope>
    <source>
        <strain evidence="1 2">PA221</strain>
    </source>
</reference>
<comment type="caution">
    <text evidence="1">The sequence shown here is derived from an EMBL/GenBank/DDBJ whole genome shotgun (WGS) entry which is preliminary data.</text>
</comment>
<proteinExistence type="predicted"/>
<sequence length="299" mass="34874">MTFKRTLSGRSNLPAFLGVNFVIYTEGGEFDKEKKQSSHSIDAVFWKGFFSRFLPKFSYEIRPLGSKDNLLPHAQDVAASKVKNTIVAMDRDHDHHRLCLIDHPCVIYTYGYSWENDAWRAEAIISKLERISTKGINTDTAEAIRDKCRNFSLDFNRLIFVDVLCSLKRVQGIHREKFWGYVDISDANRFRVKKEAFKKLIGTIKNGRVDKFQYNGQERVVAERDCYGKLWAKFLYGIFCECFREVTGQKNLNREIADMLVAEHFQHTDLDRDPELRDYYQGIAAVLNRRVIKGHILQR</sequence>
<dbReference type="AlphaFoldDB" id="A0A509JEN0"/>
<evidence type="ECO:0000313" key="2">
    <source>
        <dbReference type="Proteomes" id="UP000433532"/>
    </source>
</evidence>
<organism evidence="1 2">
    <name type="scientific">Pseudomonas aeruginosa</name>
    <dbReference type="NCBI Taxonomy" id="287"/>
    <lineage>
        <taxon>Bacteria</taxon>
        <taxon>Pseudomonadati</taxon>
        <taxon>Pseudomonadota</taxon>
        <taxon>Gammaproteobacteria</taxon>
        <taxon>Pseudomonadales</taxon>
        <taxon>Pseudomonadaceae</taxon>
        <taxon>Pseudomonas</taxon>
    </lineage>
</organism>
<dbReference type="Proteomes" id="UP000433532">
    <property type="component" value="Unassembled WGS sequence"/>
</dbReference>
<dbReference type="RefSeq" id="WP_023095767.1">
    <property type="nucleotide sequence ID" value="NZ_CATOXZ010000001.1"/>
</dbReference>
<protein>
    <submittedName>
        <fullName evidence="1">DUF4435 domain-containing protein</fullName>
    </submittedName>
</protein>
<gene>
    <name evidence="1" type="ORF">GNQ48_24375</name>
</gene>
<name>A0A509JEN0_PSEAI</name>
<evidence type="ECO:0000313" key="1">
    <source>
        <dbReference type="EMBL" id="MUI38143.1"/>
    </source>
</evidence>